<feature type="compositionally biased region" description="Acidic residues" evidence="1">
    <location>
        <begin position="109"/>
        <end position="120"/>
    </location>
</feature>
<protein>
    <submittedName>
        <fullName evidence="2">Uncharacterized protein</fullName>
    </submittedName>
</protein>
<evidence type="ECO:0000313" key="3">
    <source>
        <dbReference type="Proteomes" id="UP001419268"/>
    </source>
</evidence>
<reference evidence="2 3" key="1">
    <citation type="submission" date="2024-01" db="EMBL/GenBank/DDBJ databases">
        <title>Genome assemblies of Stephania.</title>
        <authorList>
            <person name="Yang L."/>
        </authorList>
    </citation>
    <scope>NUCLEOTIDE SEQUENCE [LARGE SCALE GENOMIC DNA]</scope>
    <source>
        <strain evidence="2">JXDWG</strain>
        <tissue evidence="2">Leaf</tissue>
    </source>
</reference>
<dbReference type="EMBL" id="JBBNAG010000010">
    <property type="protein sequence ID" value="KAK9100158.1"/>
    <property type="molecule type" value="Genomic_DNA"/>
</dbReference>
<dbReference type="Proteomes" id="UP001419268">
    <property type="component" value="Unassembled WGS sequence"/>
</dbReference>
<organism evidence="2 3">
    <name type="scientific">Stephania cephalantha</name>
    <dbReference type="NCBI Taxonomy" id="152367"/>
    <lineage>
        <taxon>Eukaryota</taxon>
        <taxon>Viridiplantae</taxon>
        <taxon>Streptophyta</taxon>
        <taxon>Embryophyta</taxon>
        <taxon>Tracheophyta</taxon>
        <taxon>Spermatophyta</taxon>
        <taxon>Magnoliopsida</taxon>
        <taxon>Ranunculales</taxon>
        <taxon>Menispermaceae</taxon>
        <taxon>Menispermoideae</taxon>
        <taxon>Cissampelideae</taxon>
        <taxon>Stephania</taxon>
    </lineage>
</organism>
<sequence>MPSCQSTGVKLGPTAVSVCERCMKGKARGGRVAEEESDGGNEIVALHESAMPFVPVHRGEARADGDVGVQAVYEGEGQRRRSSEGGEPLRKDGAGGVVEEESHCGNEIDRDDDDDEEWRY</sequence>
<evidence type="ECO:0000313" key="2">
    <source>
        <dbReference type="EMBL" id="KAK9100158.1"/>
    </source>
</evidence>
<gene>
    <name evidence="2" type="ORF">Scep_023588</name>
</gene>
<dbReference type="AlphaFoldDB" id="A0AAP0F0E9"/>
<evidence type="ECO:0000256" key="1">
    <source>
        <dbReference type="SAM" id="MobiDB-lite"/>
    </source>
</evidence>
<feature type="compositionally biased region" description="Basic and acidic residues" evidence="1">
    <location>
        <begin position="76"/>
        <end position="93"/>
    </location>
</feature>
<comment type="caution">
    <text evidence="2">The sequence shown here is derived from an EMBL/GenBank/DDBJ whole genome shotgun (WGS) entry which is preliminary data.</text>
</comment>
<proteinExistence type="predicted"/>
<feature type="region of interest" description="Disordered" evidence="1">
    <location>
        <begin position="74"/>
        <end position="120"/>
    </location>
</feature>
<accession>A0AAP0F0E9</accession>
<keyword evidence="3" id="KW-1185">Reference proteome</keyword>
<name>A0AAP0F0E9_9MAGN</name>